<evidence type="ECO:0000256" key="1">
    <source>
        <dbReference type="ARBA" id="ARBA00006987"/>
    </source>
</evidence>
<dbReference type="InterPro" id="IPR042100">
    <property type="entry name" value="Bug_dom1"/>
</dbReference>
<dbReference type="PANTHER" id="PTHR42928:SF5">
    <property type="entry name" value="BLR1237 PROTEIN"/>
    <property type="match status" value="1"/>
</dbReference>
<evidence type="ECO:0000313" key="4">
    <source>
        <dbReference type="Proteomes" id="UP000002318"/>
    </source>
</evidence>
<dbReference type="Gene3D" id="3.40.190.150">
    <property type="entry name" value="Bordetella uptake gene, domain 1"/>
    <property type="match status" value="1"/>
</dbReference>
<dbReference type="InterPro" id="IPR005064">
    <property type="entry name" value="BUG"/>
</dbReference>
<gene>
    <name evidence="3" type="ordered locus">Spirs_0643</name>
</gene>
<sequence length="323" mass="34834">MGKKAVLLLLFTAVSLGLWAEGNKEAGTIGTENWPGDPITITCPWSAGGIADMSIRAMAEYGDKYFGVPIVPVVRTGAGGAVAITEFMKHKANEPQLIMASEGLFAITPLTNKVAYSWDNYIPVIGNTYSAFALVTSSDSGLKTLDDLVSYGKDHAITIAITGDNLLFVGAFCDEAGIQYKAVPYGGAPEQLAAVLAGDVDVGVTHPALAKENAKAGKIHALAVFDDKPWKDEFYDIPPITDFGYDIVFPNHNFFLMPAGTDPEIIQLVHEKIAAIYQEPDFIALTKKLNLVIKPSTRDEIEAHIDNAITKAKSYYKTVYGNK</sequence>
<feature type="chain" id="PRO_5003150823" evidence="2">
    <location>
        <begin position="21"/>
        <end position="323"/>
    </location>
</feature>
<feature type="signal peptide" evidence="2">
    <location>
        <begin position="1"/>
        <end position="20"/>
    </location>
</feature>
<organism evidence="3 4">
    <name type="scientific">Sediminispirochaeta smaragdinae (strain DSM 11293 / JCM 15392 / SEBR 4228)</name>
    <name type="common">Spirochaeta smaragdinae</name>
    <dbReference type="NCBI Taxonomy" id="573413"/>
    <lineage>
        <taxon>Bacteria</taxon>
        <taxon>Pseudomonadati</taxon>
        <taxon>Spirochaetota</taxon>
        <taxon>Spirochaetia</taxon>
        <taxon>Spirochaetales</taxon>
        <taxon>Spirochaetaceae</taxon>
        <taxon>Sediminispirochaeta</taxon>
    </lineage>
</organism>
<reference evidence="3 4" key="1">
    <citation type="journal article" date="2010" name="Stand. Genomic Sci.">
        <title>Complete genome sequence of Spirochaeta smaragdinae type strain (SEBR 4228).</title>
        <authorList>
            <person name="Mavromatis K."/>
            <person name="Yasawong M."/>
            <person name="Chertkov O."/>
            <person name="Lapidus A."/>
            <person name="Lucas S."/>
            <person name="Nolan M."/>
            <person name="Del Rio T.G."/>
            <person name="Tice H."/>
            <person name="Cheng J.F."/>
            <person name="Pitluck S."/>
            <person name="Liolios K."/>
            <person name="Ivanova N."/>
            <person name="Tapia R."/>
            <person name="Han C."/>
            <person name="Bruce D."/>
            <person name="Goodwin L."/>
            <person name="Pati A."/>
            <person name="Chen A."/>
            <person name="Palaniappan K."/>
            <person name="Land M."/>
            <person name="Hauser L."/>
            <person name="Chang Y.J."/>
            <person name="Jeffries C.D."/>
            <person name="Detter J.C."/>
            <person name="Rohde M."/>
            <person name="Brambilla E."/>
            <person name="Spring S."/>
            <person name="Goker M."/>
            <person name="Sikorski J."/>
            <person name="Woyke T."/>
            <person name="Bristow J."/>
            <person name="Eisen J.A."/>
            <person name="Markowitz V."/>
            <person name="Hugenholtz P."/>
            <person name="Klenk H.P."/>
            <person name="Kyrpides N.C."/>
        </authorList>
    </citation>
    <scope>NUCLEOTIDE SEQUENCE [LARGE SCALE GENOMIC DNA]</scope>
    <source>
        <strain evidence="4">DSM 11293 / JCM 15392 / SEBR 4228</strain>
    </source>
</reference>
<dbReference type="PANTHER" id="PTHR42928">
    <property type="entry name" value="TRICARBOXYLATE-BINDING PROTEIN"/>
    <property type="match status" value="1"/>
</dbReference>
<dbReference type="PIRSF" id="PIRSF017082">
    <property type="entry name" value="YflP"/>
    <property type="match status" value="1"/>
</dbReference>
<dbReference type="STRING" id="573413.Spirs_0643"/>
<dbReference type="EMBL" id="CP002116">
    <property type="protein sequence ID" value="ADK79786.1"/>
    <property type="molecule type" value="Genomic_DNA"/>
</dbReference>
<dbReference type="eggNOG" id="COG3181">
    <property type="taxonomic scope" value="Bacteria"/>
</dbReference>
<dbReference type="CDD" id="cd07012">
    <property type="entry name" value="PBP2_Bug_TTT"/>
    <property type="match status" value="1"/>
</dbReference>
<evidence type="ECO:0000313" key="3">
    <source>
        <dbReference type="EMBL" id="ADK79786.1"/>
    </source>
</evidence>
<dbReference type="RefSeq" id="WP_013253250.1">
    <property type="nucleotide sequence ID" value="NC_014364.1"/>
</dbReference>
<dbReference type="AlphaFoldDB" id="E1RBQ6"/>
<keyword evidence="4" id="KW-1185">Reference proteome</keyword>
<comment type="similarity">
    <text evidence="1">Belongs to the UPF0065 (bug) family.</text>
</comment>
<dbReference type="SUPFAM" id="SSF53850">
    <property type="entry name" value="Periplasmic binding protein-like II"/>
    <property type="match status" value="1"/>
</dbReference>
<dbReference type="Proteomes" id="UP000002318">
    <property type="component" value="Chromosome"/>
</dbReference>
<accession>E1RBQ6</accession>
<evidence type="ECO:0000256" key="2">
    <source>
        <dbReference type="SAM" id="SignalP"/>
    </source>
</evidence>
<dbReference type="OrthoDB" id="8880247at2"/>
<dbReference type="HOGENOM" id="CLU_045683_1_2_12"/>
<dbReference type="Pfam" id="PF03401">
    <property type="entry name" value="TctC"/>
    <property type="match status" value="1"/>
</dbReference>
<dbReference type="Gene3D" id="3.40.190.10">
    <property type="entry name" value="Periplasmic binding protein-like II"/>
    <property type="match status" value="1"/>
</dbReference>
<keyword evidence="2" id="KW-0732">Signal</keyword>
<proteinExistence type="inferred from homology"/>
<dbReference type="KEGG" id="ssm:Spirs_0643"/>
<protein>
    <submittedName>
        <fullName evidence="3">Uncharacterized protein</fullName>
    </submittedName>
</protein>
<name>E1RBQ6_SEDSS</name>